<organism evidence="2 3">
    <name type="scientific">Aliiroseovarius crassostreae</name>
    <dbReference type="NCBI Taxonomy" id="154981"/>
    <lineage>
        <taxon>Bacteria</taxon>
        <taxon>Pseudomonadati</taxon>
        <taxon>Pseudomonadota</taxon>
        <taxon>Alphaproteobacteria</taxon>
        <taxon>Rhodobacterales</taxon>
        <taxon>Paracoccaceae</taxon>
        <taxon>Aliiroseovarius</taxon>
    </lineage>
</organism>
<gene>
    <name evidence="2" type="ORF">K3X48_07445</name>
</gene>
<reference evidence="2" key="1">
    <citation type="submission" date="2021-08" db="EMBL/GenBank/DDBJ databases">
        <authorList>
            <person name="Nwanade C."/>
            <person name="Wang M."/>
            <person name="Masoudi A."/>
            <person name="Yu Z."/>
            <person name="Liu J."/>
        </authorList>
    </citation>
    <scope>NUCLEOTIDE SEQUENCE</scope>
    <source>
        <strain evidence="2">S056</strain>
    </source>
</reference>
<evidence type="ECO:0000313" key="3">
    <source>
        <dbReference type="Proteomes" id="UP001057991"/>
    </source>
</evidence>
<dbReference type="InterPro" id="IPR052022">
    <property type="entry name" value="26kDa_periplasmic_antigen"/>
</dbReference>
<dbReference type="InterPro" id="IPR007497">
    <property type="entry name" value="SIMPL/DUF541"/>
</dbReference>
<dbReference type="PANTHER" id="PTHR34387:SF1">
    <property type="entry name" value="PERIPLASMIC IMMUNOGENIC PROTEIN"/>
    <property type="match status" value="1"/>
</dbReference>
<feature type="chain" id="PRO_5040205025" evidence="1">
    <location>
        <begin position="21"/>
        <end position="232"/>
    </location>
</feature>
<dbReference type="PANTHER" id="PTHR34387">
    <property type="entry name" value="SLR1258 PROTEIN"/>
    <property type="match status" value="1"/>
</dbReference>
<accession>A0A9Q9HBX2</accession>
<sequence length="232" mass="24177">MKKLLAVFGIALCMAGAAQADTGPLPKVQVSGQGTVSVAPDLARIRLGVRQQAKEAAEASGQVAVAMSSVLENLRKAGIAEKDMQTTQLRLSPMMDYSGNTPPRQVGFEAISTLTIVVRDLTDLGPVLDRVMRAGANQFEGLSFDLSDRQAAEDQARAAAVKDAVHKANLLAEAAGVSLGPVLRISEGGASPSPQFGMARMSMEADGNMPIAAGEIEISAQVLMEFSLGVVN</sequence>
<dbReference type="Proteomes" id="UP001057991">
    <property type="component" value="Chromosome"/>
</dbReference>
<name>A0A9Q9HBX2_9RHOB</name>
<dbReference type="Pfam" id="PF04402">
    <property type="entry name" value="SIMPL"/>
    <property type="match status" value="1"/>
</dbReference>
<proteinExistence type="predicted"/>
<evidence type="ECO:0000313" key="2">
    <source>
        <dbReference type="EMBL" id="UWP96793.1"/>
    </source>
</evidence>
<dbReference type="Gene3D" id="3.30.70.2970">
    <property type="entry name" value="Protein of unknown function (DUF541), domain 2"/>
    <property type="match status" value="1"/>
</dbReference>
<protein>
    <submittedName>
        <fullName evidence="2">SIMPL domain-containing protein</fullName>
    </submittedName>
</protein>
<dbReference type="EMBL" id="CP080776">
    <property type="protein sequence ID" value="UWP96793.1"/>
    <property type="molecule type" value="Genomic_DNA"/>
</dbReference>
<dbReference type="Gene3D" id="3.30.110.170">
    <property type="entry name" value="Protein of unknown function (DUF541), domain 1"/>
    <property type="match status" value="1"/>
</dbReference>
<feature type="signal peptide" evidence="1">
    <location>
        <begin position="1"/>
        <end position="20"/>
    </location>
</feature>
<keyword evidence="1" id="KW-0732">Signal</keyword>
<evidence type="ECO:0000256" key="1">
    <source>
        <dbReference type="SAM" id="SignalP"/>
    </source>
</evidence>
<dbReference type="RefSeq" id="WP_259806793.1">
    <property type="nucleotide sequence ID" value="NZ_CP080776.1"/>
</dbReference>
<dbReference type="GO" id="GO:0006974">
    <property type="term" value="P:DNA damage response"/>
    <property type="evidence" value="ECO:0007669"/>
    <property type="project" value="TreeGrafter"/>
</dbReference>
<dbReference type="AlphaFoldDB" id="A0A9Q9HBX2"/>